<organism evidence="1 2">
    <name type="scientific">Neurospora intermedia</name>
    <dbReference type="NCBI Taxonomy" id="5142"/>
    <lineage>
        <taxon>Eukaryota</taxon>
        <taxon>Fungi</taxon>
        <taxon>Dikarya</taxon>
        <taxon>Ascomycota</taxon>
        <taxon>Pezizomycotina</taxon>
        <taxon>Sordariomycetes</taxon>
        <taxon>Sordariomycetidae</taxon>
        <taxon>Sordariales</taxon>
        <taxon>Sordariaceae</taxon>
        <taxon>Neurospora</taxon>
    </lineage>
</organism>
<sequence length="84" mass="9410">MVPSSCRPFTSLLCISSIKETPPPRSYSPLPLLVRLPSIRSCYARSKAQLLPCVLGTLVPPYAVITSHNRLLQGFWRLARAWMV</sequence>
<dbReference type="Proteomes" id="UP001451303">
    <property type="component" value="Unassembled WGS sequence"/>
</dbReference>
<protein>
    <submittedName>
        <fullName evidence="1">Uncharacterized protein</fullName>
    </submittedName>
</protein>
<evidence type="ECO:0000313" key="2">
    <source>
        <dbReference type="Proteomes" id="UP001451303"/>
    </source>
</evidence>
<evidence type="ECO:0000313" key="1">
    <source>
        <dbReference type="EMBL" id="KAL0468040.1"/>
    </source>
</evidence>
<accession>A0ABR3D5R6</accession>
<name>A0ABR3D5R6_NEUIN</name>
<proteinExistence type="predicted"/>
<dbReference type="EMBL" id="JAVLET010000008">
    <property type="protein sequence ID" value="KAL0468040.1"/>
    <property type="molecule type" value="Genomic_DNA"/>
</dbReference>
<comment type="caution">
    <text evidence="1">The sequence shown here is derived from an EMBL/GenBank/DDBJ whole genome shotgun (WGS) entry which is preliminary data.</text>
</comment>
<gene>
    <name evidence="1" type="ORF">QR685DRAFT_574154</name>
</gene>
<reference evidence="1 2" key="1">
    <citation type="submission" date="2023-09" db="EMBL/GenBank/DDBJ databases">
        <title>Multi-omics analysis of a traditional fermented food reveals byproduct-associated fungal strains for waste-to-food upcycling.</title>
        <authorList>
            <consortium name="Lawrence Berkeley National Laboratory"/>
            <person name="Rekdal V.M."/>
            <person name="Villalobos-Escobedo J.M."/>
            <person name="Rodriguez-Valeron N."/>
            <person name="Garcia M.O."/>
            <person name="Vasquez D.P."/>
            <person name="Damayanti I."/>
            <person name="Sorensen P.M."/>
            <person name="Baidoo E.E."/>
            <person name="De Carvalho A.C."/>
            <person name="Riley R."/>
            <person name="Lipzen A."/>
            <person name="He G."/>
            <person name="Yan M."/>
            <person name="Haridas S."/>
            <person name="Daum C."/>
            <person name="Yoshinaga Y."/>
            <person name="Ng V."/>
            <person name="Grigoriev I.V."/>
            <person name="Munk R."/>
            <person name="Nuraida L."/>
            <person name="Wijaya C.H."/>
            <person name="Morales P.-C."/>
            <person name="Keasling J.D."/>
        </authorList>
    </citation>
    <scope>NUCLEOTIDE SEQUENCE [LARGE SCALE GENOMIC DNA]</scope>
    <source>
        <strain evidence="1 2">FGSC 2613</strain>
    </source>
</reference>
<keyword evidence="2" id="KW-1185">Reference proteome</keyword>